<organism evidence="1 2">
    <name type="scientific">Caerostris extrusa</name>
    <name type="common">Bark spider</name>
    <name type="synonym">Caerostris bankana</name>
    <dbReference type="NCBI Taxonomy" id="172846"/>
    <lineage>
        <taxon>Eukaryota</taxon>
        <taxon>Metazoa</taxon>
        <taxon>Ecdysozoa</taxon>
        <taxon>Arthropoda</taxon>
        <taxon>Chelicerata</taxon>
        <taxon>Arachnida</taxon>
        <taxon>Araneae</taxon>
        <taxon>Araneomorphae</taxon>
        <taxon>Entelegynae</taxon>
        <taxon>Araneoidea</taxon>
        <taxon>Araneidae</taxon>
        <taxon>Caerostris</taxon>
    </lineage>
</organism>
<protein>
    <submittedName>
        <fullName evidence="1">Small subunit processome component 20</fullName>
    </submittedName>
</protein>
<keyword evidence="2" id="KW-1185">Reference proteome</keyword>
<sequence>MLGILFKFFSKYIVKDIKNVYILFSSLLSDKNKEHIRKFACESFASLIRKGHQTRFSEIIKQVFKQLLEFLGLEDLSHLVEESLLQMLTSMATHTVQNHCVAVQETFSDILVELISEIQCSENKDDKIKHLTCILRLLHFWILFKNGKLITPENKLTNVAVLLSGLKDLPTYCMTSVVELISSIMLNDCLKLPIDKVKTIISQVSA</sequence>
<dbReference type="SUPFAM" id="SSF48371">
    <property type="entry name" value="ARM repeat"/>
    <property type="match status" value="1"/>
</dbReference>
<proteinExistence type="predicted"/>
<evidence type="ECO:0000313" key="2">
    <source>
        <dbReference type="Proteomes" id="UP001054945"/>
    </source>
</evidence>
<name>A0AAV4MG86_CAEEX</name>
<reference evidence="1 2" key="1">
    <citation type="submission" date="2021-06" db="EMBL/GenBank/DDBJ databases">
        <title>Caerostris extrusa draft genome.</title>
        <authorList>
            <person name="Kono N."/>
            <person name="Arakawa K."/>
        </authorList>
    </citation>
    <scope>NUCLEOTIDE SEQUENCE [LARGE SCALE GENOMIC DNA]</scope>
</reference>
<evidence type="ECO:0000313" key="1">
    <source>
        <dbReference type="EMBL" id="GIX71514.1"/>
    </source>
</evidence>
<dbReference type="EMBL" id="BPLR01019759">
    <property type="protein sequence ID" value="GIX71514.1"/>
    <property type="molecule type" value="Genomic_DNA"/>
</dbReference>
<dbReference type="Proteomes" id="UP001054945">
    <property type="component" value="Unassembled WGS sequence"/>
</dbReference>
<accession>A0AAV4MG86</accession>
<gene>
    <name evidence="1" type="primary">UTP20</name>
    <name evidence="1" type="ORF">CEXT_14591</name>
</gene>
<dbReference type="AlphaFoldDB" id="A0AAV4MG86"/>
<comment type="caution">
    <text evidence="1">The sequence shown here is derived from an EMBL/GenBank/DDBJ whole genome shotgun (WGS) entry which is preliminary data.</text>
</comment>
<dbReference type="Gene3D" id="1.25.10.10">
    <property type="entry name" value="Leucine-rich Repeat Variant"/>
    <property type="match status" value="1"/>
</dbReference>
<dbReference type="InterPro" id="IPR011989">
    <property type="entry name" value="ARM-like"/>
</dbReference>
<dbReference type="InterPro" id="IPR016024">
    <property type="entry name" value="ARM-type_fold"/>
</dbReference>